<sequence>MAIPIGISHGDSSPLGHSYAAVLVRVEDGAPDRGPVLDRLRALRFTGWVTGPHEGWLVVVCGSPGTVATGRRGVLGVGEALAAGTGSSALALLVRNDRQLLLVGWDHGREVGRYLSDPSFGLGRDTDVLSDSIGVEHAEEFAALAGRPGAADDLAELLAEEIDADETIESERLDGIAGLLGLPRWLPSVSALPRELPVGPARGEFVRLGGGRTGPLAGPWGTLLDVVRKRRHPPAAVTDPPRGSGPGEFEAWML</sequence>
<dbReference type="RefSeq" id="WP_380135935.1">
    <property type="nucleotide sequence ID" value="NZ_JBHLUI010000003.1"/>
</dbReference>
<dbReference type="Proteomes" id="UP001589748">
    <property type="component" value="Unassembled WGS sequence"/>
</dbReference>
<accession>A0ABV5LRJ9</accession>
<comment type="caution">
    <text evidence="2">The sequence shown here is derived from an EMBL/GenBank/DDBJ whole genome shotgun (WGS) entry which is preliminary data.</text>
</comment>
<keyword evidence="3" id="KW-1185">Reference proteome</keyword>
<evidence type="ECO:0000313" key="3">
    <source>
        <dbReference type="Proteomes" id="UP001589748"/>
    </source>
</evidence>
<protein>
    <submittedName>
        <fullName evidence="2">Uncharacterized protein</fullName>
    </submittedName>
</protein>
<dbReference type="EMBL" id="JBHMDM010000004">
    <property type="protein sequence ID" value="MFB9376694.1"/>
    <property type="molecule type" value="Genomic_DNA"/>
</dbReference>
<evidence type="ECO:0000256" key="1">
    <source>
        <dbReference type="SAM" id="MobiDB-lite"/>
    </source>
</evidence>
<gene>
    <name evidence="2" type="ORF">ACFFVI_06905</name>
</gene>
<name>A0ABV5LRJ9_9ACTN</name>
<evidence type="ECO:0000313" key="2">
    <source>
        <dbReference type="EMBL" id="MFB9376694.1"/>
    </source>
</evidence>
<feature type="region of interest" description="Disordered" evidence="1">
    <location>
        <begin position="232"/>
        <end position="254"/>
    </location>
</feature>
<reference evidence="2 3" key="1">
    <citation type="submission" date="2024-09" db="EMBL/GenBank/DDBJ databases">
        <authorList>
            <person name="Sun Q."/>
            <person name="Mori K."/>
        </authorList>
    </citation>
    <scope>NUCLEOTIDE SEQUENCE [LARGE SCALE GENOMIC DNA]</scope>
    <source>
        <strain evidence="2 3">TISTR 1856</strain>
    </source>
</reference>
<organism evidence="2 3">
    <name type="scientific">Kineococcus gynurae</name>
    <dbReference type="NCBI Taxonomy" id="452979"/>
    <lineage>
        <taxon>Bacteria</taxon>
        <taxon>Bacillati</taxon>
        <taxon>Actinomycetota</taxon>
        <taxon>Actinomycetes</taxon>
        <taxon>Kineosporiales</taxon>
        <taxon>Kineosporiaceae</taxon>
        <taxon>Kineococcus</taxon>
    </lineage>
</organism>
<proteinExistence type="predicted"/>